<evidence type="ECO:0000256" key="5">
    <source>
        <dbReference type="ARBA" id="ARBA00023136"/>
    </source>
</evidence>
<reference evidence="7" key="1">
    <citation type="journal article" date="2021" name="Microb. Physiol.">
        <title>Proteogenomic Insights into the Physiology of Marine, Sulfate-Reducing, Filamentous Desulfonema limicola and Desulfonema magnum.</title>
        <authorList>
            <person name="Schnaars V."/>
            <person name="Wohlbrand L."/>
            <person name="Scheve S."/>
            <person name="Hinrichs C."/>
            <person name="Reinhardt R."/>
            <person name="Rabus R."/>
        </authorList>
    </citation>
    <scope>NUCLEOTIDE SEQUENCE</scope>
    <source>
        <strain evidence="7">4be13</strain>
    </source>
</reference>
<keyword evidence="5" id="KW-0472">Membrane</keyword>
<sequence>MLIMISVEEVRMKFIKMLSFMGLVFIFSVFFSNDAMAQDKATPGDVVKKVREAVKFLSQSGEVGLEAFNEKNGPWVFKNTYIFVFDCNEGVIVAHAIKPKFVGRNLMGLKDVRGNYIFVQLCEVAKLPEGGWVEYWWPEVGKKEPSRKVSLMLQVPNTPYQVGAGIYDEDKSVEDLKKLLKK</sequence>
<keyword evidence="2" id="KW-1003">Cell membrane</keyword>
<keyword evidence="3" id="KW-0812">Transmembrane</keyword>
<accession>A0A975BV99</accession>
<keyword evidence="8" id="KW-1185">Reference proteome</keyword>
<evidence type="ECO:0000256" key="1">
    <source>
        <dbReference type="ARBA" id="ARBA00004651"/>
    </source>
</evidence>
<evidence type="ECO:0000256" key="3">
    <source>
        <dbReference type="ARBA" id="ARBA00022692"/>
    </source>
</evidence>
<protein>
    <submittedName>
        <fullName evidence="7">Double cache domain-containing protein</fullName>
    </submittedName>
</protein>
<dbReference type="InterPro" id="IPR004010">
    <property type="entry name" value="Double_Cache_2"/>
</dbReference>
<evidence type="ECO:0000256" key="4">
    <source>
        <dbReference type="ARBA" id="ARBA00022989"/>
    </source>
</evidence>
<name>A0A975BV99_9BACT</name>
<evidence type="ECO:0000313" key="8">
    <source>
        <dbReference type="Proteomes" id="UP000663722"/>
    </source>
</evidence>
<evidence type="ECO:0000256" key="2">
    <source>
        <dbReference type="ARBA" id="ARBA00022475"/>
    </source>
</evidence>
<keyword evidence="4" id="KW-1133">Transmembrane helix</keyword>
<evidence type="ECO:0000259" key="6">
    <source>
        <dbReference type="SMART" id="SM01049"/>
    </source>
</evidence>
<proteinExistence type="predicted"/>
<comment type="subcellular location">
    <subcellularLocation>
        <location evidence="1">Cell membrane</location>
        <topology evidence="1">Multi-pass membrane protein</topology>
    </subcellularLocation>
</comment>
<dbReference type="KEGG" id="dmm:dnm_079430"/>
<organism evidence="7 8">
    <name type="scientific">Desulfonema magnum</name>
    <dbReference type="NCBI Taxonomy" id="45655"/>
    <lineage>
        <taxon>Bacteria</taxon>
        <taxon>Pseudomonadati</taxon>
        <taxon>Thermodesulfobacteriota</taxon>
        <taxon>Desulfobacteria</taxon>
        <taxon>Desulfobacterales</taxon>
        <taxon>Desulfococcaceae</taxon>
        <taxon>Desulfonema</taxon>
    </lineage>
</organism>
<dbReference type="AlphaFoldDB" id="A0A975BV99"/>
<dbReference type="Gene3D" id="3.30.450.20">
    <property type="entry name" value="PAS domain"/>
    <property type="match status" value="1"/>
</dbReference>
<gene>
    <name evidence="7" type="ORF">dnm_079430</name>
</gene>
<dbReference type="GO" id="GO:0005886">
    <property type="term" value="C:plasma membrane"/>
    <property type="evidence" value="ECO:0007669"/>
    <property type="project" value="UniProtKB-SubCell"/>
</dbReference>
<dbReference type="Proteomes" id="UP000663722">
    <property type="component" value="Chromosome"/>
</dbReference>
<dbReference type="SMART" id="SM01049">
    <property type="entry name" value="Cache_2"/>
    <property type="match status" value="1"/>
</dbReference>
<dbReference type="InterPro" id="IPR033480">
    <property type="entry name" value="sCache_2"/>
</dbReference>
<dbReference type="Pfam" id="PF08269">
    <property type="entry name" value="dCache_2"/>
    <property type="match status" value="1"/>
</dbReference>
<feature type="domain" description="Single Cache" evidence="6">
    <location>
        <begin position="32"/>
        <end position="119"/>
    </location>
</feature>
<dbReference type="EMBL" id="CP061800">
    <property type="protein sequence ID" value="QTA91869.1"/>
    <property type="molecule type" value="Genomic_DNA"/>
</dbReference>
<evidence type="ECO:0000313" key="7">
    <source>
        <dbReference type="EMBL" id="QTA91869.1"/>
    </source>
</evidence>